<organism evidence="2 3">
    <name type="scientific">Gordonia Phage Sampson</name>
    <dbReference type="NCBI Taxonomy" id="2951393"/>
    <lineage>
        <taxon>Viruses</taxon>
        <taxon>Duplodnaviria</taxon>
        <taxon>Heunggongvirae</taxon>
        <taxon>Uroviricota</taxon>
        <taxon>Caudoviricetes</taxon>
        <taxon>Stackebrandtviridae</taxon>
        <taxon>Schenleyvirinae</taxon>
        <taxon>Zitchvirus</taxon>
        <taxon>Zitchvirus sampson</taxon>
    </lineage>
</organism>
<feature type="region of interest" description="Disordered" evidence="1">
    <location>
        <begin position="69"/>
        <end position="90"/>
    </location>
</feature>
<evidence type="ECO:0000313" key="3">
    <source>
        <dbReference type="Proteomes" id="UP001058762"/>
    </source>
</evidence>
<evidence type="ECO:0000313" key="2">
    <source>
        <dbReference type="EMBL" id="UTN91827.1"/>
    </source>
</evidence>
<proteinExistence type="predicted"/>
<dbReference type="EMBL" id="ON456337">
    <property type="protein sequence ID" value="UTN91827.1"/>
    <property type="molecule type" value="Genomic_DNA"/>
</dbReference>
<reference evidence="2 3" key="1">
    <citation type="submission" date="2022-05" db="EMBL/GenBank/DDBJ databases">
        <authorList>
            <person name="McPherson G."/>
            <person name="Aboshahba S."/>
            <person name="Velasquez R.J."/>
            <person name="Khalil K.J."/>
            <person name="Slawienski A."/>
            <person name="Mohn C.E."/>
            <person name="McDevitt M.R."/>
            <person name="Ramamoorthy Y."/>
            <person name="Booton G."/>
            <person name="Daniels C.J."/>
            <person name="Ball S.L."/>
            <person name="Garlena R.A."/>
            <person name="Russell D.A."/>
            <person name="Jacobs-Sera D."/>
            <person name="Hatfull G.F."/>
        </authorList>
    </citation>
    <scope>NUCLEOTIDE SEQUENCE [LARGE SCALE GENOMIC DNA]</scope>
</reference>
<protein>
    <submittedName>
        <fullName evidence="2">Helix-turn-helix DNA binding domain protein</fullName>
    </submittedName>
</protein>
<sequence length="90" mass="10117">MPPRSKLIGIAEFADLAGVSYTTMRKYHSRARRRRREAAADPTIKVAPWMLPPPDEEIGQSPAWKLSTAQKWVDARATRPPTGFKRATAQ</sequence>
<dbReference type="Proteomes" id="UP001058762">
    <property type="component" value="Segment"/>
</dbReference>
<evidence type="ECO:0000256" key="1">
    <source>
        <dbReference type="SAM" id="MobiDB-lite"/>
    </source>
</evidence>
<accession>A0A9E7NGR5</accession>
<gene>
    <name evidence="2" type="primary">90</name>
    <name evidence="2" type="ORF">SEA_SAMPSON_90</name>
</gene>
<keyword evidence="3" id="KW-1185">Reference proteome</keyword>
<name>A0A9E7NGR5_9CAUD</name>